<reference evidence="1 2" key="1">
    <citation type="submission" date="2018-06" db="EMBL/GenBank/DDBJ databases">
        <title>A transcriptomic atlas of mushroom development highlights an independent origin of complex multicellularity.</title>
        <authorList>
            <consortium name="DOE Joint Genome Institute"/>
            <person name="Krizsan K."/>
            <person name="Almasi E."/>
            <person name="Merenyi Z."/>
            <person name="Sahu N."/>
            <person name="Viragh M."/>
            <person name="Koszo T."/>
            <person name="Mondo S."/>
            <person name="Kiss B."/>
            <person name="Balint B."/>
            <person name="Kues U."/>
            <person name="Barry K."/>
            <person name="Hegedus J.C."/>
            <person name="Henrissat B."/>
            <person name="Johnson J."/>
            <person name="Lipzen A."/>
            <person name="Ohm R."/>
            <person name="Nagy I."/>
            <person name="Pangilinan J."/>
            <person name="Yan J."/>
            <person name="Xiong Y."/>
            <person name="Grigoriev I.V."/>
            <person name="Hibbett D.S."/>
            <person name="Nagy L.G."/>
        </authorList>
    </citation>
    <scope>NUCLEOTIDE SEQUENCE [LARGE SCALE GENOMIC DNA]</scope>
    <source>
        <strain evidence="1 2">SZMC22713</strain>
    </source>
</reference>
<gene>
    <name evidence="1" type="ORF">BD410DRAFT_842300</name>
</gene>
<dbReference type="AlphaFoldDB" id="A0A4Y7PXG0"/>
<organism evidence="1 2">
    <name type="scientific">Rickenella mellea</name>
    <dbReference type="NCBI Taxonomy" id="50990"/>
    <lineage>
        <taxon>Eukaryota</taxon>
        <taxon>Fungi</taxon>
        <taxon>Dikarya</taxon>
        <taxon>Basidiomycota</taxon>
        <taxon>Agaricomycotina</taxon>
        <taxon>Agaricomycetes</taxon>
        <taxon>Hymenochaetales</taxon>
        <taxon>Rickenellaceae</taxon>
        <taxon>Rickenella</taxon>
    </lineage>
</organism>
<dbReference type="VEuPathDB" id="FungiDB:BD410DRAFT_842300"/>
<keyword evidence="2" id="KW-1185">Reference proteome</keyword>
<accession>A0A4Y7PXG0</accession>
<evidence type="ECO:0000313" key="1">
    <source>
        <dbReference type="EMBL" id="TDL19220.1"/>
    </source>
</evidence>
<evidence type="ECO:0000313" key="2">
    <source>
        <dbReference type="Proteomes" id="UP000294933"/>
    </source>
</evidence>
<dbReference type="Proteomes" id="UP000294933">
    <property type="component" value="Unassembled WGS sequence"/>
</dbReference>
<dbReference type="OrthoDB" id="10039566at2759"/>
<proteinExistence type="predicted"/>
<name>A0A4Y7PXG0_9AGAM</name>
<sequence length="479" mass="53942">MGLPNGVYTITNIHCWNVAYLPSTDDREQVVGKVPSESDATSTVSNAMSLIPSSDDRYVIRDPKSDRCIRPRFSAQSRAGDAVQASYGSSDPFYWKIIQHADGSYLSNEQGFTCEIEFQGFDPRYVFHFQEPILIEYGHDVIAKSYIPRVRSGQDKPNRLYPVLRIEDWLRFQDLARAVMQEADVTVVLRATGFQCFREGDANFSSDTFTFETRSKLKGFDSFRRGVQLNDVVVLGSKIDGATGRPYLDARAVTVFSSLSMVEIKASMSVDVYYVHASLDPSREPDHYKIGVATIQDLYLTPDRKVRENLEWKFLPPGTELNRDICQFVSKYLTTDEEFELLLHVKDITTNICGHTIVLPDLRKVKATTRGRNSPFVTRSHVYLRAAPSFLFKQTSVTFDVANPVDGPLTILSIESLSSIGDGIQVHLQCRFGSFTVPGPRGETRRSPMISNAKIVKGYWKALRFVIRRLFGLKGPGPV</sequence>
<protein>
    <submittedName>
        <fullName evidence="1">Uncharacterized protein</fullName>
    </submittedName>
</protein>
<dbReference type="STRING" id="50990.A0A4Y7PXG0"/>
<dbReference type="EMBL" id="ML170199">
    <property type="protein sequence ID" value="TDL19220.1"/>
    <property type="molecule type" value="Genomic_DNA"/>
</dbReference>